<gene>
    <name evidence="2" type="ORF">Ddye_012763</name>
</gene>
<proteinExistence type="inferred from homology"/>
<dbReference type="Proteomes" id="UP001280121">
    <property type="component" value="Unassembled WGS sequence"/>
</dbReference>
<accession>A0AAD9X558</accession>
<dbReference type="InterPro" id="IPR029058">
    <property type="entry name" value="AB_hydrolase_fold"/>
</dbReference>
<dbReference type="SUPFAM" id="SSF53474">
    <property type="entry name" value="alpha/beta-Hydrolases"/>
    <property type="match status" value="1"/>
</dbReference>
<dbReference type="EMBL" id="JANJYI010000004">
    <property type="protein sequence ID" value="KAK2652907.1"/>
    <property type="molecule type" value="Genomic_DNA"/>
</dbReference>
<evidence type="ECO:0000313" key="2">
    <source>
        <dbReference type="EMBL" id="KAK2652907.1"/>
    </source>
</evidence>
<protein>
    <submittedName>
        <fullName evidence="2">Uncharacterized protein</fullName>
    </submittedName>
</protein>
<dbReference type="PANTHER" id="PTHR43039">
    <property type="entry name" value="ESTERASE-RELATED"/>
    <property type="match status" value="1"/>
</dbReference>
<organism evidence="2 3">
    <name type="scientific">Dipteronia dyeriana</name>
    <dbReference type="NCBI Taxonomy" id="168575"/>
    <lineage>
        <taxon>Eukaryota</taxon>
        <taxon>Viridiplantae</taxon>
        <taxon>Streptophyta</taxon>
        <taxon>Embryophyta</taxon>
        <taxon>Tracheophyta</taxon>
        <taxon>Spermatophyta</taxon>
        <taxon>Magnoliopsida</taxon>
        <taxon>eudicotyledons</taxon>
        <taxon>Gunneridae</taxon>
        <taxon>Pentapetalae</taxon>
        <taxon>rosids</taxon>
        <taxon>malvids</taxon>
        <taxon>Sapindales</taxon>
        <taxon>Sapindaceae</taxon>
        <taxon>Hippocastanoideae</taxon>
        <taxon>Acereae</taxon>
        <taxon>Dipteronia</taxon>
    </lineage>
</organism>
<evidence type="ECO:0000256" key="1">
    <source>
        <dbReference type="ARBA" id="ARBA00008645"/>
    </source>
</evidence>
<dbReference type="AlphaFoldDB" id="A0AAD9X558"/>
<comment type="similarity">
    <text evidence="1">Belongs to the AB hydrolase superfamily.</text>
</comment>
<evidence type="ECO:0000313" key="3">
    <source>
        <dbReference type="Proteomes" id="UP001280121"/>
    </source>
</evidence>
<comment type="caution">
    <text evidence="2">The sequence shown here is derived from an EMBL/GenBank/DDBJ whole genome shotgun (WGS) entry which is preliminary data.</text>
</comment>
<sequence>MIDAYVDDLIQILDALNVNRCTFIGHFASAMVGILSSICCPDRFTKLIFSVLSPSPRLTVEPAIFTHIGSVSNQLSKPGLLHNISGYKLESTTRS</sequence>
<dbReference type="Gene3D" id="3.40.50.1820">
    <property type="entry name" value="alpha/beta hydrolase"/>
    <property type="match status" value="1"/>
</dbReference>
<keyword evidence="3" id="KW-1185">Reference proteome</keyword>
<reference evidence="2" key="1">
    <citation type="journal article" date="2023" name="Plant J.">
        <title>Genome sequences and population genomics provide insights into the demographic history, inbreeding, and mutation load of two 'living fossil' tree species of Dipteronia.</title>
        <authorList>
            <person name="Feng Y."/>
            <person name="Comes H.P."/>
            <person name="Chen J."/>
            <person name="Zhu S."/>
            <person name="Lu R."/>
            <person name="Zhang X."/>
            <person name="Li P."/>
            <person name="Qiu J."/>
            <person name="Olsen K.M."/>
            <person name="Qiu Y."/>
        </authorList>
    </citation>
    <scope>NUCLEOTIDE SEQUENCE</scope>
    <source>
        <strain evidence="2">KIB01</strain>
    </source>
</reference>
<name>A0AAD9X558_9ROSI</name>